<proteinExistence type="predicted"/>
<organism evidence="2">
    <name type="scientific">Hyalomma excavatum</name>
    <dbReference type="NCBI Taxonomy" id="257692"/>
    <lineage>
        <taxon>Eukaryota</taxon>
        <taxon>Metazoa</taxon>
        <taxon>Ecdysozoa</taxon>
        <taxon>Arthropoda</taxon>
        <taxon>Chelicerata</taxon>
        <taxon>Arachnida</taxon>
        <taxon>Acari</taxon>
        <taxon>Parasitiformes</taxon>
        <taxon>Ixodida</taxon>
        <taxon>Ixodoidea</taxon>
        <taxon>Ixodidae</taxon>
        <taxon>Hyalomminae</taxon>
        <taxon>Hyalomma</taxon>
    </lineage>
</organism>
<protein>
    <submittedName>
        <fullName evidence="2">ATP synthase subunit 8</fullName>
    </submittedName>
</protein>
<keyword evidence="1" id="KW-0812">Transmembrane</keyword>
<feature type="transmembrane region" description="Helical" evidence="1">
    <location>
        <begin position="6"/>
        <end position="30"/>
    </location>
</feature>
<evidence type="ECO:0000256" key="1">
    <source>
        <dbReference type="SAM" id="Phobius"/>
    </source>
</evidence>
<accession>A0A8E7DLC9</accession>
<sequence length="53" mass="6735">MPQIFPMNWLMITFFMLIIFFSIKSNLYFFKMNTMIFNKKSNNFFKKFKNFKW</sequence>
<geneLocation type="mitochondrion" evidence="2"/>
<keyword evidence="2" id="KW-0496">Mitochondrion</keyword>
<dbReference type="AlphaFoldDB" id="A0A8E7DLC9"/>
<reference evidence="2" key="1">
    <citation type="submission" date="2021-01" db="EMBL/GenBank/DDBJ databases">
        <authorList>
            <person name="Ciloglu A."/>
            <person name="Yildirim A."/>
            <person name="Ibis O."/>
            <person name="Aktas M."/>
            <person name="Duzlu O."/>
            <person name="Onder Z."/>
            <person name="Simsek E."/>
            <person name="Yetismis G."/>
            <person name="Inci A."/>
        </authorList>
    </citation>
    <scope>NUCLEOTIDE SEQUENCE</scope>
    <source>
        <strain evidence="2">HexTR1</strain>
    </source>
</reference>
<keyword evidence="1" id="KW-1133">Transmembrane helix</keyword>
<evidence type="ECO:0000313" key="2">
    <source>
        <dbReference type="EMBL" id="QVV23899.1"/>
    </source>
</evidence>
<name>A0A8E7DLC9_9ACAR</name>
<gene>
    <name evidence="2" type="primary">ATP8</name>
</gene>
<dbReference type="EMBL" id="MW546284">
    <property type="protein sequence ID" value="QVV23899.1"/>
    <property type="molecule type" value="Genomic_DNA"/>
</dbReference>
<keyword evidence="1" id="KW-0472">Membrane</keyword>